<dbReference type="SUPFAM" id="SSF47473">
    <property type="entry name" value="EF-hand"/>
    <property type="match status" value="1"/>
</dbReference>
<dbReference type="EMBL" id="CAJOBA010005755">
    <property type="protein sequence ID" value="CAF3753699.1"/>
    <property type="molecule type" value="Genomic_DNA"/>
</dbReference>
<evidence type="ECO:0000313" key="4">
    <source>
        <dbReference type="EMBL" id="CAF3868164.1"/>
    </source>
</evidence>
<gene>
    <name evidence="2" type="ORF">GPM918_LOCUS18863</name>
    <name evidence="1" type="ORF">OVA965_LOCUS13696</name>
    <name evidence="4" type="ORF">SRO942_LOCUS18860</name>
    <name evidence="3" type="ORF">TMI583_LOCUS13697</name>
</gene>
<evidence type="ECO:0000313" key="2">
    <source>
        <dbReference type="EMBL" id="CAF1103400.1"/>
    </source>
</evidence>
<sequence length="158" mass="18521">MGNSIGMHEQEYMVQLPEKLSDERLMKLESKTRCSKDKIEQYYQDFRLNHPTGYITKQEFLYDMQDFLITLSTMIQYVYDAKADLKHSGKIDFSEYVIAMEQNSQTLKSMNQIHYNKDDDDASLGETNVNNKTGKKRIYNQRTCKMTITVDLNMKSGI</sequence>
<evidence type="ECO:0008006" key="6">
    <source>
        <dbReference type="Google" id="ProtNLM"/>
    </source>
</evidence>
<dbReference type="InterPro" id="IPR011992">
    <property type="entry name" value="EF-hand-dom_pair"/>
</dbReference>
<organism evidence="2 5">
    <name type="scientific">Didymodactylos carnosus</name>
    <dbReference type="NCBI Taxonomy" id="1234261"/>
    <lineage>
        <taxon>Eukaryota</taxon>
        <taxon>Metazoa</taxon>
        <taxon>Spiralia</taxon>
        <taxon>Gnathifera</taxon>
        <taxon>Rotifera</taxon>
        <taxon>Eurotatoria</taxon>
        <taxon>Bdelloidea</taxon>
        <taxon>Philodinida</taxon>
        <taxon>Philodinidae</taxon>
        <taxon>Didymodactylos</taxon>
    </lineage>
</organism>
<comment type="caution">
    <text evidence="2">The sequence shown here is derived from an EMBL/GenBank/DDBJ whole genome shotgun (WGS) entry which is preliminary data.</text>
</comment>
<dbReference type="Proteomes" id="UP000663829">
    <property type="component" value="Unassembled WGS sequence"/>
</dbReference>
<reference evidence="2" key="1">
    <citation type="submission" date="2021-02" db="EMBL/GenBank/DDBJ databases">
        <authorList>
            <person name="Nowell W R."/>
        </authorList>
    </citation>
    <scope>NUCLEOTIDE SEQUENCE</scope>
</reference>
<dbReference type="OrthoDB" id="191686at2759"/>
<protein>
    <recommendedName>
        <fullName evidence="6">EF-hand domain-containing protein</fullName>
    </recommendedName>
</protein>
<dbReference type="Proteomes" id="UP000677228">
    <property type="component" value="Unassembled WGS sequence"/>
</dbReference>
<dbReference type="Proteomes" id="UP000681722">
    <property type="component" value="Unassembled WGS sequence"/>
</dbReference>
<dbReference type="EMBL" id="CAJNOQ010005567">
    <property type="protein sequence ID" value="CAF1103400.1"/>
    <property type="molecule type" value="Genomic_DNA"/>
</dbReference>
<dbReference type="Gene3D" id="1.10.238.10">
    <property type="entry name" value="EF-hand"/>
    <property type="match status" value="1"/>
</dbReference>
<dbReference type="EMBL" id="CAJNOK010005750">
    <property type="protein sequence ID" value="CAF0983264.1"/>
    <property type="molecule type" value="Genomic_DNA"/>
</dbReference>
<accession>A0A814P606</accession>
<proteinExistence type="predicted"/>
<dbReference type="AlphaFoldDB" id="A0A814P606"/>
<name>A0A814P606_9BILA</name>
<evidence type="ECO:0000313" key="5">
    <source>
        <dbReference type="Proteomes" id="UP000663829"/>
    </source>
</evidence>
<keyword evidence="5" id="KW-1185">Reference proteome</keyword>
<evidence type="ECO:0000313" key="1">
    <source>
        <dbReference type="EMBL" id="CAF0983264.1"/>
    </source>
</evidence>
<dbReference type="EMBL" id="CAJOBC010005567">
    <property type="protein sequence ID" value="CAF3868164.1"/>
    <property type="molecule type" value="Genomic_DNA"/>
</dbReference>
<evidence type="ECO:0000313" key="3">
    <source>
        <dbReference type="EMBL" id="CAF3753699.1"/>
    </source>
</evidence>
<dbReference type="Proteomes" id="UP000682733">
    <property type="component" value="Unassembled WGS sequence"/>
</dbReference>